<evidence type="ECO:0000256" key="1">
    <source>
        <dbReference type="SAM" id="SignalP"/>
    </source>
</evidence>
<accession>A8DVM1</accession>
<evidence type="ECO:0008006" key="4">
    <source>
        <dbReference type="Google" id="ProtNLM"/>
    </source>
</evidence>
<dbReference type="Gene3D" id="2.60.120.560">
    <property type="entry name" value="Exo-inulinase, domain 1"/>
    <property type="match status" value="1"/>
</dbReference>
<dbReference type="HOGENOM" id="CLU_862151_0_0_1"/>
<dbReference type="EMBL" id="DS478359">
    <property type="protein sequence ID" value="EDO25738.1"/>
    <property type="molecule type" value="Genomic_DNA"/>
</dbReference>
<evidence type="ECO:0000313" key="3">
    <source>
        <dbReference type="Proteomes" id="UP000001593"/>
    </source>
</evidence>
<gene>
    <name evidence="2" type="ORF">NEMVEDRAFT_v1g225748</name>
</gene>
<organism evidence="2 3">
    <name type="scientific">Nematostella vectensis</name>
    <name type="common">Starlet sea anemone</name>
    <dbReference type="NCBI Taxonomy" id="45351"/>
    <lineage>
        <taxon>Eukaryota</taxon>
        <taxon>Metazoa</taxon>
        <taxon>Cnidaria</taxon>
        <taxon>Anthozoa</taxon>
        <taxon>Hexacorallia</taxon>
        <taxon>Actiniaria</taxon>
        <taxon>Edwardsiidae</taxon>
        <taxon>Nematostella</taxon>
    </lineage>
</organism>
<dbReference type="Proteomes" id="UP000001593">
    <property type="component" value="Unassembled WGS sequence"/>
</dbReference>
<reference evidence="2 3" key="1">
    <citation type="journal article" date="2007" name="Science">
        <title>Sea anemone genome reveals ancestral eumetazoan gene repertoire and genomic organization.</title>
        <authorList>
            <person name="Putnam N.H."/>
            <person name="Srivastava M."/>
            <person name="Hellsten U."/>
            <person name="Dirks B."/>
            <person name="Chapman J."/>
            <person name="Salamov A."/>
            <person name="Terry A."/>
            <person name="Shapiro H."/>
            <person name="Lindquist E."/>
            <person name="Kapitonov V.V."/>
            <person name="Jurka J."/>
            <person name="Genikhovich G."/>
            <person name="Grigoriev I.V."/>
            <person name="Lucas S.M."/>
            <person name="Steele R.E."/>
            <person name="Finnerty J.R."/>
            <person name="Technau U."/>
            <person name="Martindale M.Q."/>
            <person name="Rokhsar D.S."/>
        </authorList>
    </citation>
    <scope>NUCLEOTIDE SEQUENCE [LARGE SCALE GENOMIC DNA]</scope>
    <source>
        <strain evidence="3">CH2 X CH6</strain>
    </source>
</reference>
<dbReference type="InParanoid" id="A8DVM1"/>
<name>A8DVM1_NEMVE</name>
<feature type="non-terminal residue" evidence="2">
    <location>
        <position position="323"/>
    </location>
</feature>
<dbReference type="AlphaFoldDB" id="A8DVM1"/>
<evidence type="ECO:0000313" key="2">
    <source>
        <dbReference type="EMBL" id="EDO25738.1"/>
    </source>
</evidence>
<keyword evidence="1" id="KW-0732">Signal</keyword>
<proteinExistence type="predicted"/>
<keyword evidence="3" id="KW-1185">Reference proteome</keyword>
<sequence>MKIKYILLTFLLTIFALTTQAQNVVYEENFNTTNNWPTGSNTTRTLEVKNGKYYFEHKKAGEKWRVTTRNMGINTSGDFEIEVSMQRLATVNNNYAYGVMFGTKDADNTFHFFLSNNQYRVSDKSNGKYINYKGWKKSNSIKTDLYAYNRFKIKKTGSTISFYMNGTFLESKPFKSFYGDKVGIHVFDKQKVAIDFIKATQLNGSTITTNTTTTTTTSNGIIYEDDFSSNKNNWATSNTNEASLEVRNGKYYFDHKREKGGWSTTKYIDIDETKEFEIEAKFLKISGINNNGFGFVYGRKDGNNQYVFTITSNGSYSIDQYKD</sequence>
<feature type="signal peptide" evidence="1">
    <location>
        <begin position="1"/>
        <end position="21"/>
    </location>
</feature>
<protein>
    <recommendedName>
        <fullName evidence="4">3-keto-disaccharide hydrolase domain-containing protein</fullName>
    </recommendedName>
</protein>
<feature type="chain" id="PRO_5002720144" description="3-keto-disaccharide hydrolase domain-containing protein" evidence="1">
    <location>
        <begin position="22"/>
        <end position="323"/>
    </location>
</feature>